<dbReference type="PANTHER" id="PTHR31356">
    <property type="entry name" value="THYLAKOID LUMENAL 29 KDA PROTEIN, CHLOROPLASTIC-RELATED"/>
    <property type="match status" value="1"/>
</dbReference>
<gene>
    <name evidence="16" type="ORF">SCP_0701610</name>
</gene>
<keyword evidence="7 11" id="KW-0408">Iron</keyword>
<dbReference type="Pfam" id="PF00141">
    <property type="entry name" value="peroxidase"/>
    <property type="match status" value="1"/>
</dbReference>
<dbReference type="SUPFAM" id="SSF48113">
    <property type="entry name" value="Heme-dependent peroxidases"/>
    <property type="match status" value="1"/>
</dbReference>
<keyword evidence="6 14" id="KW-0560">Oxidoreductase</keyword>
<evidence type="ECO:0000256" key="7">
    <source>
        <dbReference type="ARBA" id="ARBA00023004"/>
    </source>
</evidence>
<feature type="binding site" evidence="11">
    <location>
        <position position="174"/>
    </location>
    <ligand>
        <name>Ca(2+)</name>
        <dbReference type="ChEBI" id="CHEBI:29108"/>
        <label>2</label>
    </ligand>
</feature>
<dbReference type="InterPro" id="IPR010255">
    <property type="entry name" value="Haem_peroxidase_sf"/>
</dbReference>
<accession>A0A401GRX6</accession>
<dbReference type="RefSeq" id="XP_027615890.1">
    <property type="nucleotide sequence ID" value="XM_027760089.1"/>
</dbReference>
<dbReference type="PANTHER" id="PTHR31356:SF66">
    <property type="entry name" value="CATALASE-PEROXIDASE"/>
    <property type="match status" value="1"/>
</dbReference>
<feature type="binding site" evidence="11">
    <location>
        <position position="68"/>
    </location>
    <ligand>
        <name>Ca(2+)</name>
        <dbReference type="ChEBI" id="CHEBI:29108"/>
        <label>1</label>
    </ligand>
</feature>
<dbReference type="GO" id="GO:0042744">
    <property type="term" value="P:hydrogen peroxide catabolic process"/>
    <property type="evidence" value="ECO:0007669"/>
    <property type="project" value="TreeGrafter"/>
</dbReference>
<dbReference type="InterPro" id="IPR002016">
    <property type="entry name" value="Haem_peroxidase"/>
</dbReference>
<evidence type="ECO:0000256" key="2">
    <source>
        <dbReference type="ARBA" id="ARBA00022559"/>
    </source>
</evidence>
<feature type="binding site" description="axial binding residue" evidence="11">
    <location>
        <position position="173"/>
    </location>
    <ligand>
        <name>heme b</name>
        <dbReference type="ChEBI" id="CHEBI:60344"/>
    </ligand>
    <ligandPart>
        <name>Fe</name>
        <dbReference type="ChEBI" id="CHEBI:18248"/>
    </ligandPart>
</feature>
<dbReference type="OrthoDB" id="2113341at2759"/>
<feature type="binding site" evidence="11">
    <location>
        <position position="46"/>
    </location>
    <ligand>
        <name>Ca(2+)</name>
        <dbReference type="ChEBI" id="CHEBI:29108"/>
        <label>1</label>
    </ligand>
</feature>
<evidence type="ECO:0000313" key="16">
    <source>
        <dbReference type="EMBL" id="GBE84977.1"/>
    </source>
</evidence>
<reference evidence="16 17" key="1">
    <citation type="journal article" date="2018" name="Sci. Rep.">
        <title>Genome sequence of the cauliflower mushroom Sparassis crispa (Hanabiratake) and its association with beneficial usage.</title>
        <authorList>
            <person name="Kiyama R."/>
            <person name="Furutani Y."/>
            <person name="Kawaguchi K."/>
            <person name="Nakanishi T."/>
        </authorList>
    </citation>
    <scope>NUCLEOTIDE SEQUENCE [LARGE SCALE GENOMIC DNA]</scope>
</reference>
<keyword evidence="11 14" id="KW-0106">Calcium</keyword>
<evidence type="ECO:0000256" key="4">
    <source>
        <dbReference type="ARBA" id="ARBA00022723"/>
    </source>
</evidence>
<dbReference type="GO" id="GO:0020037">
    <property type="term" value="F:heme binding"/>
    <property type="evidence" value="ECO:0007669"/>
    <property type="project" value="UniProtKB-UniRule"/>
</dbReference>
<comment type="caution">
    <text evidence="16">The sequence shown here is derived from an EMBL/GenBank/DDBJ whole genome shotgun (WGS) entry which is preliminary data.</text>
</comment>
<evidence type="ECO:0000256" key="8">
    <source>
        <dbReference type="ARBA" id="ARBA00023157"/>
    </source>
</evidence>
<comment type="similarity">
    <text evidence="1 14">Belongs to the peroxidase family. Ligninase subfamily.</text>
</comment>
<keyword evidence="2 14" id="KW-0575">Peroxidase</keyword>
<dbReference type="PROSITE" id="PS50873">
    <property type="entry name" value="PEROXIDASE_4"/>
    <property type="match status" value="1"/>
</dbReference>
<feature type="binding site" evidence="11">
    <location>
        <position position="191"/>
    </location>
    <ligand>
        <name>Ca(2+)</name>
        <dbReference type="ChEBI" id="CHEBI:29108"/>
        <label>2</label>
    </ligand>
</feature>
<evidence type="ECO:0000256" key="5">
    <source>
        <dbReference type="ARBA" id="ARBA00022729"/>
    </source>
</evidence>
<proteinExistence type="inferred from homology"/>
<dbReference type="GO" id="GO:0046872">
    <property type="term" value="F:metal ion binding"/>
    <property type="evidence" value="ECO:0007669"/>
    <property type="project" value="UniProtKB-UniRule"/>
</dbReference>
<feature type="domain" description="Plant heme peroxidase family profile" evidence="15">
    <location>
        <begin position="36"/>
        <end position="313"/>
    </location>
</feature>
<evidence type="ECO:0000256" key="1">
    <source>
        <dbReference type="ARBA" id="ARBA00006089"/>
    </source>
</evidence>
<dbReference type="PRINTS" id="PR00458">
    <property type="entry name" value="PEROXIDASE"/>
</dbReference>
<name>A0A401GRX6_9APHY</name>
<dbReference type="GO" id="GO:0034599">
    <property type="term" value="P:cellular response to oxidative stress"/>
    <property type="evidence" value="ECO:0007669"/>
    <property type="project" value="InterPro"/>
</dbReference>
<dbReference type="Proteomes" id="UP000287166">
    <property type="component" value="Unassembled WGS sequence"/>
</dbReference>
<dbReference type="InterPro" id="IPR001621">
    <property type="entry name" value="Ligninase"/>
</dbReference>
<dbReference type="GO" id="GO:0000302">
    <property type="term" value="P:response to reactive oxygen species"/>
    <property type="evidence" value="ECO:0007669"/>
    <property type="project" value="TreeGrafter"/>
</dbReference>
<evidence type="ECO:0000256" key="12">
    <source>
        <dbReference type="PIRSR" id="PIRSR601621-3"/>
    </source>
</evidence>
<evidence type="ECO:0000256" key="11">
    <source>
        <dbReference type="PIRSR" id="PIRSR601621-2"/>
    </source>
</evidence>
<dbReference type="Gene3D" id="1.10.420.10">
    <property type="entry name" value="Peroxidase, domain 2"/>
    <property type="match status" value="1"/>
</dbReference>
<feature type="binding site" evidence="11">
    <location>
        <position position="198"/>
    </location>
    <ligand>
        <name>Ca(2+)</name>
        <dbReference type="ChEBI" id="CHEBI:29108"/>
        <label>2</label>
    </ligand>
</feature>
<keyword evidence="17" id="KW-1185">Reference proteome</keyword>
<dbReference type="STRING" id="139825.A0A401GRX6"/>
<feature type="site" description="Transition state stabilizer" evidence="12">
    <location>
        <position position="41"/>
    </location>
</feature>
<protein>
    <recommendedName>
        <fullName evidence="14">Peroxidase</fullName>
        <ecNumber evidence="14">1.11.1.-</ecNumber>
    </recommendedName>
</protein>
<dbReference type="InParanoid" id="A0A401GRX6"/>
<keyword evidence="8 13" id="KW-1015">Disulfide bond</keyword>
<dbReference type="Pfam" id="PF11895">
    <property type="entry name" value="Peroxidase_ext"/>
    <property type="match status" value="1"/>
</dbReference>
<dbReference type="PRINTS" id="PR00462">
    <property type="entry name" value="LIGNINASE"/>
</dbReference>
<feature type="disulfide bond" evidence="13">
    <location>
        <begin position="32"/>
        <end position="118"/>
    </location>
</feature>
<comment type="cofactor">
    <cofactor evidence="11 14">
        <name>Ca(2+)</name>
        <dbReference type="ChEBI" id="CHEBI:29108"/>
    </cofactor>
    <text evidence="11 14">Binds 2 calcium ions per subunit.</text>
</comment>
<dbReference type="InterPro" id="IPR024589">
    <property type="entry name" value="Ligninase_C"/>
</dbReference>
<evidence type="ECO:0000256" key="14">
    <source>
        <dbReference type="RuleBase" id="RU363051"/>
    </source>
</evidence>
<evidence type="ECO:0000259" key="15">
    <source>
        <dbReference type="PROSITE" id="PS50873"/>
    </source>
</evidence>
<evidence type="ECO:0000256" key="13">
    <source>
        <dbReference type="PIRSR" id="PIRSR601621-4"/>
    </source>
</evidence>
<evidence type="ECO:0000256" key="10">
    <source>
        <dbReference type="PIRSR" id="PIRSR601621-1"/>
    </source>
</evidence>
<dbReference type="EC" id="1.11.1.-" evidence="14"/>
<dbReference type="GO" id="GO:0004601">
    <property type="term" value="F:peroxidase activity"/>
    <property type="evidence" value="ECO:0007669"/>
    <property type="project" value="UniProtKB-KW"/>
</dbReference>
<feature type="active site" description="Proton acceptor" evidence="10">
    <location>
        <position position="45"/>
    </location>
</feature>
<dbReference type="PROSITE" id="PS00435">
    <property type="entry name" value="PEROXIDASE_1"/>
    <property type="match status" value="1"/>
</dbReference>
<feature type="binding site" evidence="11">
    <location>
        <position position="64"/>
    </location>
    <ligand>
        <name>Ca(2+)</name>
        <dbReference type="ChEBI" id="CHEBI:29108"/>
        <label>1</label>
    </ligand>
</feature>
<dbReference type="InterPro" id="IPR044831">
    <property type="entry name" value="Ccp1-like"/>
</dbReference>
<keyword evidence="4 11" id="KW-0479">Metal-binding</keyword>
<keyword evidence="3 11" id="KW-0349">Heme</keyword>
<organism evidence="16 17">
    <name type="scientific">Sparassis crispa</name>
    <dbReference type="NCBI Taxonomy" id="139825"/>
    <lineage>
        <taxon>Eukaryota</taxon>
        <taxon>Fungi</taxon>
        <taxon>Dikarya</taxon>
        <taxon>Basidiomycota</taxon>
        <taxon>Agaricomycotina</taxon>
        <taxon>Agaricomycetes</taxon>
        <taxon>Polyporales</taxon>
        <taxon>Sparassidaceae</taxon>
        <taxon>Sparassis</taxon>
    </lineage>
</organism>
<dbReference type="InterPro" id="IPR019793">
    <property type="entry name" value="Peroxidases_heam-ligand_BS"/>
</dbReference>
<sequence>MKFVLISATHGRMTTPQVLGDLQANLFGGGLCEDQASEAIRLTFHDGIGRSAALQAAGMFGGGGADGSIIQFASVELADPANAGLEDTVYALKHFADAHNVSYGDMIQFAGAVALSNCPGSPRLPFYTRRPPAVAPAPPNLIPAPTDPVERVLARMEDAGFTAEDTVALLAAHSVGTQKTIDPTISNTPFDTTPRVFDSQYYLEILLRGTGYPGRGRSPAEVKSPLKSEFRLTSDAAIARHPKTACAWQSLIGDQDRMRASFSDAMMKLANQGYRNLVDCSPVIPSSRVWDRAPAYPLGKGVADIEQSIGILST</sequence>
<dbReference type="GeneID" id="38781894"/>
<dbReference type="Gene3D" id="1.10.520.10">
    <property type="match status" value="1"/>
</dbReference>
<comment type="cofactor">
    <cofactor evidence="11">
        <name>heme b</name>
        <dbReference type="ChEBI" id="CHEBI:60344"/>
    </cofactor>
    <text evidence="11">Binds 1 heme b (iron(II)-protoporphyrin IX) group per subunit.</text>
</comment>
<dbReference type="EMBL" id="BFAD01000007">
    <property type="protein sequence ID" value="GBE84977.1"/>
    <property type="molecule type" value="Genomic_DNA"/>
</dbReference>
<keyword evidence="5" id="KW-0732">Signal</keyword>
<evidence type="ECO:0000313" key="17">
    <source>
        <dbReference type="Proteomes" id="UP000287166"/>
    </source>
</evidence>
<evidence type="ECO:0000256" key="3">
    <source>
        <dbReference type="ARBA" id="ARBA00022617"/>
    </source>
</evidence>
<keyword evidence="9" id="KW-0325">Glycoprotein</keyword>
<feature type="binding site" evidence="11">
    <location>
        <position position="193"/>
    </location>
    <ligand>
        <name>Ca(2+)</name>
        <dbReference type="ChEBI" id="CHEBI:29108"/>
        <label>2</label>
    </ligand>
</feature>
<dbReference type="AlphaFoldDB" id="A0A401GRX6"/>
<feature type="binding site" evidence="11">
    <location>
        <position position="66"/>
    </location>
    <ligand>
        <name>Ca(2+)</name>
        <dbReference type="ChEBI" id="CHEBI:29108"/>
        <label>1</label>
    </ligand>
</feature>
<evidence type="ECO:0000256" key="6">
    <source>
        <dbReference type="ARBA" id="ARBA00023002"/>
    </source>
</evidence>
<evidence type="ECO:0000256" key="9">
    <source>
        <dbReference type="ARBA" id="ARBA00023180"/>
    </source>
</evidence>